<dbReference type="InterPro" id="IPR005312">
    <property type="entry name" value="DUF1759"/>
</dbReference>
<dbReference type="GO" id="GO:0003676">
    <property type="term" value="F:nucleic acid binding"/>
    <property type="evidence" value="ECO:0007669"/>
    <property type="project" value="InterPro"/>
</dbReference>
<feature type="region of interest" description="Disordered" evidence="2">
    <location>
        <begin position="318"/>
        <end position="352"/>
    </location>
</feature>
<reference evidence="5" key="1">
    <citation type="submission" date="2022-11" db="UniProtKB">
        <authorList>
            <consortium name="WormBaseParasite"/>
        </authorList>
    </citation>
    <scope>IDENTIFICATION</scope>
</reference>
<dbReference type="InterPro" id="IPR008737">
    <property type="entry name" value="DUF1758"/>
</dbReference>
<dbReference type="InterPro" id="IPR043502">
    <property type="entry name" value="DNA/RNA_pol_sf"/>
</dbReference>
<evidence type="ECO:0000259" key="3">
    <source>
        <dbReference type="PROSITE" id="PS50158"/>
    </source>
</evidence>
<dbReference type="PANTHER" id="PTHR47331">
    <property type="entry name" value="PHD-TYPE DOMAIN-CONTAINING PROTEIN"/>
    <property type="match status" value="1"/>
</dbReference>
<evidence type="ECO:0000313" key="4">
    <source>
        <dbReference type="Proteomes" id="UP000887563"/>
    </source>
</evidence>
<name>A0A914MPN4_MELIC</name>
<feature type="domain" description="CCHC-type" evidence="3">
    <location>
        <begin position="409"/>
        <end position="425"/>
    </location>
</feature>
<dbReference type="SMART" id="SM00343">
    <property type="entry name" value="ZnF_C2HC"/>
    <property type="match status" value="3"/>
</dbReference>
<dbReference type="PROSITE" id="PS50158">
    <property type="entry name" value="ZF_CCHC"/>
    <property type="match status" value="1"/>
</dbReference>
<protein>
    <submittedName>
        <fullName evidence="5">CCHC-type domain-containing protein</fullName>
    </submittedName>
</protein>
<dbReference type="SUPFAM" id="SSF56672">
    <property type="entry name" value="DNA/RNA polymerases"/>
    <property type="match status" value="1"/>
</dbReference>
<evidence type="ECO:0000256" key="2">
    <source>
        <dbReference type="SAM" id="MobiDB-lite"/>
    </source>
</evidence>
<dbReference type="WBParaSite" id="Minc3s02141g28516">
    <property type="protein sequence ID" value="Minc3s02141g28516"/>
    <property type="gene ID" value="Minc3s02141g28516"/>
</dbReference>
<dbReference type="AlphaFoldDB" id="A0A914MPN4"/>
<dbReference type="Pfam" id="PF05585">
    <property type="entry name" value="DUF1758"/>
    <property type="match status" value="1"/>
</dbReference>
<keyword evidence="1" id="KW-0479">Metal-binding</keyword>
<proteinExistence type="predicted"/>
<dbReference type="Gene3D" id="3.30.70.270">
    <property type="match status" value="1"/>
</dbReference>
<dbReference type="Gene3D" id="4.10.60.10">
    <property type="entry name" value="Zinc finger, CCHC-type"/>
    <property type="match status" value="1"/>
</dbReference>
<organism evidence="4 5">
    <name type="scientific">Meloidogyne incognita</name>
    <name type="common">Southern root-knot nematode worm</name>
    <name type="synonym">Oxyuris incognita</name>
    <dbReference type="NCBI Taxonomy" id="6306"/>
    <lineage>
        <taxon>Eukaryota</taxon>
        <taxon>Metazoa</taxon>
        <taxon>Ecdysozoa</taxon>
        <taxon>Nematoda</taxon>
        <taxon>Chromadorea</taxon>
        <taxon>Rhabditida</taxon>
        <taxon>Tylenchina</taxon>
        <taxon>Tylenchomorpha</taxon>
        <taxon>Tylenchoidea</taxon>
        <taxon>Meloidogynidae</taxon>
        <taxon>Meloidogyninae</taxon>
        <taxon>Meloidogyne</taxon>
        <taxon>Meloidogyne incognita group</taxon>
    </lineage>
</organism>
<dbReference type="Pfam" id="PF03564">
    <property type="entry name" value="DUF1759"/>
    <property type="match status" value="1"/>
</dbReference>
<dbReference type="Proteomes" id="UP000887563">
    <property type="component" value="Unplaced"/>
</dbReference>
<dbReference type="InterPro" id="IPR001878">
    <property type="entry name" value="Znf_CCHC"/>
</dbReference>
<dbReference type="PANTHER" id="PTHR47331:SF5">
    <property type="entry name" value="RIBONUCLEASE H"/>
    <property type="match status" value="1"/>
</dbReference>
<keyword evidence="1" id="KW-0863">Zinc-finger</keyword>
<evidence type="ECO:0000256" key="1">
    <source>
        <dbReference type="PROSITE-ProRule" id="PRU00047"/>
    </source>
</evidence>
<dbReference type="InterPro" id="IPR043128">
    <property type="entry name" value="Rev_trsase/Diguanyl_cyclase"/>
</dbReference>
<keyword evidence="1" id="KW-0862">Zinc</keyword>
<dbReference type="GO" id="GO:0008270">
    <property type="term" value="F:zinc ion binding"/>
    <property type="evidence" value="ECO:0007669"/>
    <property type="project" value="UniProtKB-KW"/>
</dbReference>
<dbReference type="Gene3D" id="3.10.10.10">
    <property type="entry name" value="HIV Type 1 Reverse Transcriptase, subunit A, domain 1"/>
    <property type="match status" value="1"/>
</dbReference>
<accession>A0A914MPN4</accession>
<evidence type="ECO:0000313" key="5">
    <source>
        <dbReference type="WBParaSite" id="Minc3s02141g28516"/>
    </source>
</evidence>
<sequence>MSSHLRTQISLLFTEATELLDNKKEFPVPPKPGGQTDDDYKVILERTLNELTAEQEEIAEITTQLSDVDTKWTNLRSNMTGNERMQDNADYDTFIITVPFAQTLSDLRRYNRFLRFQKRQLQSAIPSIKNSHTNPATSSLIHLPKTELPLFSGDCVSFLSFWNTFKAGVHDLSIPDSIKFTYLKQCLSGSPLTLISALPVTDESYTSALELLKKNYDNPDEVARSLHNSLRKLPNVRAGENFCSDLRSLLDQLEGICVQMSQRNQSFNTTSFQMEIEERLPRFVLDEILKEKEKDPDWNSLKLKEHLHHILKRKEQIESLTSNQNNTPKNTRLPQFTSSRTPQNSRPSNNIPTLTFHLQKEKHNRNNPKTNYTPKWPCIFCESNAHNSVNCEAFPTLKQRREKLQSLKRCFKCFKPGHFANQCSNPSQCTNCQGPHLRALCPILLNRSTYHTRSMPITNTLEHQSHTNRFFHNQVQAVSLRQPTAPIPPQQNVINSPESSQTNLSSAKNYKGNNSLILLKCIRVTLFNPQNPSQEHEVILLMDDASTHSYITLNEAKTLNLNLTQKSIKLGVFNSPSSKVIPTFSTEFGIRLSNGRTLIITANTVEHLTQQTNYVPFTPQLISYPELILNNQIVCPSILLGSDYYYEVEPTPLLRLPSGHHLIHTLFGPIIAGKGFIPQKTTQSLITNFSTHEAVETPPAEFFSLEGIGINDSPNTEDNDVLKNFNKEIKMVDGRYQVRLPFKAPPETIKIPSNFGLCWGRLRSVHTSLMKNKEFLLKYNNIIKEQLELGIIEIVENPREYSFPLHYLPHHPVIKASNGKVRIVYDGSAKIGREISLNECLHPGPVILPDLIGLLLRFRIPKIAIISDIAKAFLQVSVDPSHRDATRFLWLKNIELPPSQSNIQIYRFTRVSFGLAPSPFLLAATIQHHLSLFPSRLATEIAKKFT</sequence>
<keyword evidence="4" id="KW-1185">Reference proteome</keyword>